<dbReference type="SFLD" id="SFLDS00029">
    <property type="entry name" value="Radical_SAM"/>
    <property type="match status" value="1"/>
</dbReference>
<dbReference type="GO" id="GO:0003824">
    <property type="term" value="F:catalytic activity"/>
    <property type="evidence" value="ECO:0007669"/>
    <property type="project" value="InterPro"/>
</dbReference>
<dbReference type="Proteomes" id="UP000190102">
    <property type="component" value="Unassembled WGS sequence"/>
</dbReference>
<evidence type="ECO:0000256" key="5">
    <source>
        <dbReference type="ARBA" id="ARBA00023014"/>
    </source>
</evidence>
<dbReference type="STRING" id="115783.SAMN02745119_02509"/>
<dbReference type="InterPro" id="IPR058240">
    <property type="entry name" value="rSAM_sf"/>
</dbReference>
<dbReference type="CDD" id="cd02068">
    <property type="entry name" value="radical_SAM_B12_BD"/>
    <property type="match status" value="1"/>
</dbReference>
<dbReference type="InterPro" id="IPR006638">
    <property type="entry name" value="Elp3/MiaA/NifB-like_rSAM"/>
</dbReference>
<dbReference type="SMART" id="SM00729">
    <property type="entry name" value="Elp3"/>
    <property type="match status" value="1"/>
</dbReference>
<dbReference type="AlphaFoldDB" id="A0A1T4QQU9"/>
<dbReference type="EMBL" id="FUWR01000014">
    <property type="protein sequence ID" value="SKA06159.1"/>
    <property type="molecule type" value="Genomic_DNA"/>
</dbReference>
<feature type="domain" description="Radical SAM core" evidence="7">
    <location>
        <begin position="197"/>
        <end position="414"/>
    </location>
</feature>
<dbReference type="SFLD" id="SFLDG01123">
    <property type="entry name" value="methyltransferase_(Class_B)"/>
    <property type="match status" value="1"/>
</dbReference>
<evidence type="ECO:0000313" key="8">
    <source>
        <dbReference type="EMBL" id="SKA06159.1"/>
    </source>
</evidence>
<dbReference type="Gene3D" id="3.80.30.20">
    <property type="entry name" value="tm_1862 like domain"/>
    <property type="match status" value="1"/>
</dbReference>
<dbReference type="PROSITE" id="PS51332">
    <property type="entry name" value="B12_BINDING"/>
    <property type="match status" value="1"/>
</dbReference>
<evidence type="ECO:0000259" key="7">
    <source>
        <dbReference type="PROSITE" id="PS51918"/>
    </source>
</evidence>
<feature type="domain" description="B12-binding" evidence="6">
    <location>
        <begin position="15"/>
        <end position="148"/>
    </location>
</feature>
<evidence type="ECO:0000313" key="9">
    <source>
        <dbReference type="Proteomes" id="UP000190102"/>
    </source>
</evidence>
<gene>
    <name evidence="8" type="ORF">SAMN02745119_02509</name>
</gene>
<dbReference type="GO" id="GO:0031419">
    <property type="term" value="F:cobalamin binding"/>
    <property type="evidence" value="ECO:0007669"/>
    <property type="project" value="InterPro"/>
</dbReference>
<comment type="cofactor">
    <cofactor evidence="1">
        <name>[4Fe-4S] cluster</name>
        <dbReference type="ChEBI" id="CHEBI:49883"/>
    </cofactor>
</comment>
<dbReference type="GO" id="GO:0046872">
    <property type="term" value="F:metal ion binding"/>
    <property type="evidence" value="ECO:0007669"/>
    <property type="project" value="UniProtKB-KW"/>
</dbReference>
<dbReference type="SFLD" id="SFLDG01082">
    <property type="entry name" value="B12-binding_domain_containing"/>
    <property type="match status" value="1"/>
</dbReference>
<dbReference type="PROSITE" id="PS51918">
    <property type="entry name" value="RADICAL_SAM"/>
    <property type="match status" value="1"/>
</dbReference>
<proteinExistence type="predicted"/>
<dbReference type="RefSeq" id="WP_078790768.1">
    <property type="nucleotide sequence ID" value="NZ_FUWR01000014.1"/>
</dbReference>
<dbReference type="InterPro" id="IPR006158">
    <property type="entry name" value="Cobalamin-bd"/>
</dbReference>
<dbReference type="Gene3D" id="3.40.50.280">
    <property type="entry name" value="Cobalamin-binding domain"/>
    <property type="match status" value="1"/>
</dbReference>
<sequence length="473" mass="53777">MNVLFIHPYGSNWMPGMQDITTIFNVMPPLGILSIAAWLEKHQVPVEIIDCYGTPMTQADLVAEVLRRKPDVVAFSCTTSSFLEGNRIAEAIKAADSGIITVFGGAHACTMGAPLLDRFPAIDCLVLGEGEQTMLELVQAGFQNLAEIPGVAYRDTNGQATQSAPRELIANLDDLPFPAYHLLPGFPQKYKLPLFSSPTSPNSSIISSRGCPYQCSYCDRSVFSRGFRFNSPEYILEHVAMLNRDYGIKHVFFYDDLFTFDRKRVAHFCELKEKMGLKVTYNCIARLEHVDQELLDLLKGSGCWQVNFGIESGDPEILKQHRKFYGLDEVGRKLKMVKDAGMRVKGLFMVGLPGEDEAAIRRTIDYALSLPLDEINVTKFTPFPGAPVFKTLEQFGQFNEAWELMNCMNFVFIPNGMTKPQLENLYDEFIRRFYRRSRIHWGYTKMIWQSPHSVLDFLKNLPAILKFERKQKW</sequence>
<keyword evidence="5" id="KW-0411">Iron-sulfur</keyword>
<keyword evidence="4" id="KW-0408">Iron</keyword>
<dbReference type="InterPro" id="IPR007197">
    <property type="entry name" value="rSAM"/>
</dbReference>
<dbReference type="OrthoDB" id="9762608at2"/>
<dbReference type="PANTHER" id="PTHR43409:SF16">
    <property type="entry name" value="SLR0320 PROTEIN"/>
    <property type="match status" value="1"/>
</dbReference>
<evidence type="ECO:0000256" key="1">
    <source>
        <dbReference type="ARBA" id="ARBA00001966"/>
    </source>
</evidence>
<dbReference type="InterPro" id="IPR034466">
    <property type="entry name" value="Methyltransferase_Class_B"/>
</dbReference>
<dbReference type="CDD" id="cd01335">
    <property type="entry name" value="Radical_SAM"/>
    <property type="match status" value="1"/>
</dbReference>
<dbReference type="SUPFAM" id="SSF102114">
    <property type="entry name" value="Radical SAM enzymes"/>
    <property type="match status" value="1"/>
</dbReference>
<name>A0A1T4QQU9_9BACT</name>
<keyword evidence="9" id="KW-1185">Reference proteome</keyword>
<evidence type="ECO:0000259" key="6">
    <source>
        <dbReference type="PROSITE" id="PS51332"/>
    </source>
</evidence>
<keyword evidence="2" id="KW-0949">S-adenosyl-L-methionine</keyword>
<dbReference type="Pfam" id="PF04055">
    <property type="entry name" value="Radical_SAM"/>
    <property type="match status" value="1"/>
</dbReference>
<dbReference type="GO" id="GO:0051539">
    <property type="term" value="F:4 iron, 4 sulfur cluster binding"/>
    <property type="evidence" value="ECO:0007669"/>
    <property type="project" value="UniProtKB-KW"/>
</dbReference>
<dbReference type="GO" id="GO:0005829">
    <property type="term" value="C:cytosol"/>
    <property type="evidence" value="ECO:0007669"/>
    <property type="project" value="TreeGrafter"/>
</dbReference>
<evidence type="ECO:0000256" key="4">
    <source>
        <dbReference type="ARBA" id="ARBA00023004"/>
    </source>
</evidence>
<protein>
    <submittedName>
        <fullName evidence="8">Radical SAM superfamily enzyme YgiQ, UPF0313 family</fullName>
    </submittedName>
</protein>
<keyword evidence="3" id="KW-0479">Metal-binding</keyword>
<dbReference type="Pfam" id="PF02310">
    <property type="entry name" value="B12-binding"/>
    <property type="match status" value="1"/>
</dbReference>
<dbReference type="PANTHER" id="PTHR43409">
    <property type="entry name" value="ANAEROBIC MAGNESIUM-PROTOPORPHYRIN IX MONOMETHYL ESTER CYCLASE-RELATED"/>
    <property type="match status" value="1"/>
</dbReference>
<accession>A0A1T4QQU9</accession>
<dbReference type="InterPro" id="IPR023404">
    <property type="entry name" value="rSAM_horseshoe"/>
</dbReference>
<reference evidence="9" key="1">
    <citation type="submission" date="2017-02" db="EMBL/GenBank/DDBJ databases">
        <authorList>
            <person name="Varghese N."/>
            <person name="Submissions S."/>
        </authorList>
    </citation>
    <scope>NUCLEOTIDE SEQUENCE [LARGE SCALE GENOMIC DNA]</scope>
    <source>
        <strain evidence="9">ATCC BAA-34</strain>
    </source>
</reference>
<evidence type="ECO:0000256" key="2">
    <source>
        <dbReference type="ARBA" id="ARBA00022691"/>
    </source>
</evidence>
<dbReference type="InterPro" id="IPR051198">
    <property type="entry name" value="BchE-like"/>
</dbReference>
<evidence type="ECO:0000256" key="3">
    <source>
        <dbReference type="ARBA" id="ARBA00022723"/>
    </source>
</evidence>
<organism evidence="8 9">
    <name type="scientific">Trichlorobacter thiogenes</name>
    <dbReference type="NCBI Taxonomy" id="115783"/>
    <lineage>
        <taxon>Bacteria</taxon>
        <taxon>Pseudomonadati</taxon>
        <taxon>Thermodesulfobacteriota</taxon>
        <taxon>Desulfuromonadia</taxon>
        <taxon>Geobacterales</taxon>
        <taxon>Geobacteraceae</taxon>
        <taxon>Trichlorobacter</taxon>
    </lineage>
</organism>